<evidence type="ECO:0000313" key="3">
    <source>
        <dbReference type="Proteomes" id="UP000039865"/>
    </source>
</evidence>
<dbReference type="AlphaFoldDB" id="A0A078AHE1"/>
<sequence>MLGVIDSKSTDTKVSWKYNNSAPINSQSKIQGFLPYKEYIRYRSPHLTGSKTKGSMQQTLDIDWSIIYPNRKTPTRNQSDENSQQLANLKPSENLQICETKSPANSPIQQEQTSKSQVKPRRAVSRSYLKQLGGALCGNTRTVDDKNSQQKEEEKEKKSIIEDQQVPDQTMLEIFQDNQFNPQYVKHKVAKHPIRGPWSTSMFREPLKCNTKKRKLRQISTVDLTQNEKSATEDPENISLLQTARQSDFSFHITQNSNSINQSRTVDQEISNSDNYPKKIKFNDEVNIMMFEKQPLGVPEWTSWDVEIHDHIDQLLQGNDHKLYNPYRDPENPNYNQKPNPSKYGTIYPSLDGHSLFLDNQAIYDKYQQMVTQFQRAEIGGICDPEKNIVIGGPNSAFRQYESKCAANLYAACNSGQSTADTSKQYEMNNANTTNANPTGQQNDNVKIYYKNQLISVLEFNRIRESIDLNDVHFVL</sequence>
<dbReference type="Proteomes" id="UP000039865">
    <property type="component" value="Unassembled WGS sequence"/>
</dbReference>
<accession>A0A078AHE1</accession>
<keyword evidence="3" id="KW-1185">Reference proteome</keyword>
<feature type="region of interest" description="Disordered" evidence="1">
    <location>
        <begin position="137"/>
        <end position="165"/>
    </location>
</feature>
<evidence type="ECO:0000313" key="2">
    <source>
        <dbReference type="EMBL" id="CDW81261.1"/>
    </source>
</evidence>
<protein>
    <submittedName>
        <fullName evidence="2">Uncharacterized protein</fullName>
    </submittedName>
</protein>
<feature type="compositionally biased region" description="Polar residues" evidence="1">
    <location>
        <begin position="75"/>
        <end position="117"/>
    </location>
</feature>
<feature type="compositionally biased region" description="Basic and acidic residues" evidence="1">
    <location>
        <begin position="142"/>
        <end position="161"/>
    </location>
</feature>
<reference evidence="2 3" key="1">
    <citation type="submission" date="2014-06" db="EMBL/GenBank/DDBJ databases">
        <authorList>
            <person name="Swart Estienne"/>
        </authorList>
    </citation>
    <scope>NUCLEOTIDE SEQUENCE [LARGE SCALE GENOMIC DNA]</scope>
    <source>
        <strain evidence="2 3">130c</strain>
    </source>
</reference>
<dbReference type="InParanoid" id="A0A078AHE1"/>
<organism evidence="2 3">
    <name type="scientific">Stylonychia lemnae</name>
    <name type="common">Ciliate</name>
    <dbReference type="NCBI Taxonomy" id="5949"/>
    <lineage>
        <taxon>Eukaryota</taxon>
        <taxon>Sar</taxon>
        <taxon>Alveolata</taxon>
        <taxon>Ciliophora</taxon>
        <taxon>Intramacronucleata</taxon>
        <taxon>Spirotrichea</taxon>
        <taxon>Stichotrichia</taxon>
        <taxon>Sporadotrichida</taxon>
        <taxon>Oxytrichidae</taxon>
        <taxon>Stylonychinae</taxon>
        <taxon>Stylonychia</taxon>
    </lineage>
</organism>
<dbReference type="EMBL" id="CCKQ01009750">
    <property type="protein sequence ID" value="CDW81261.1"/>
    <property type="molecule type" value="Genomic_DNA"/>
</dbReference>
<evidence type="ECO:0000256" key="1">
    <source>
        <dbReference type="SAM" id="MobiDB-lite"/>
    </source>
</evidence>
<name>A0A078AHE1_STYLE</name>
<gene>
    <name evidence="2" type="primary">Contig3322.g3553</name>
    <name evidence="2" type="ORF">STYLEM_10274</name>
</gene>
<proteinExistence type="predicted"/>
<feature type="region of interest" description="Disordered" evidence="1">
    <location>
        <begin position="71"/>
        <end position="123"/>
    </location>
</feature>